<dbReference type="SUPFAM" id="SSF52540">
    <property type="entry name" value="P-loop containing nucleoside triphosphate hydrolases"/>
    <property type="match status" value="1"/>
</dbReference>
<comment type="caution">
    <text evidence="5">The sequence shown here is derived from an EMBL/GenBank/DDBJ whole genome shotgun (WGS) entry which is preliminary data.</text>
</comment>
<evidence type="ECO:0000256" key="1">
    <source>
        <dbReference type="ARBA" id="ARBA00022448"/>
    </source>
</evidence>
<evidence type="ECO:0000313" key="5">
    <source>
        <dbReference type="EMBL" id="EET79874.1"/>
    </source>
</evidence>
<reference evidence="5 6" key="1">
    <citation type="submission" date="2009-07" db="EMBL/GenBank/DDBJ databases">
        <authorList>
            <person name="Madupu R."/>
            <person name="Sebastian Y."/>
            <person name="Durkin A.S."/>
            <person name="Torralba M."/>
            <person name="Methe B."/>
            <person name="Sutton G.G."/>
            <person name="Strausberg R.L."/>
            <person name="Nelson K.E."/>
        </authorList>
    </citation>
    <scope>NUCLEOTIDE SEQUENCE [LARGE SCALE GENOMIC DNA]</scope>
    <source>
        <strain evidence="5 6">RM3277</strain>
    </source>
</reference>
<keyword evidence="2" id="KW-0547">Nucleotide-binding</keyword>
<dbReference type="GO" id="GO:0016887">
    <property type="term" value="F:ATP hydrolysis activity"/>
    <property type="evidence" value="ECO:0007669"/>
    <property type="project" value="InterPro"/>
</dbReference>
<dbReference type="GO" id="GO:0005524">
    <property type="term" value="F:ATP binding"/>
    <property type="evidence" value="ECO:0007669"/>
    <property type="project" value="UniProtKB-KW"/>
</dbReference>
<accession>C6RF66</accession>
<dbReference type="Proteomes" id="UP000003107">
    <property type="component" value="Unassembled WGS sequence"/>
</dbReference>
<evidence type="ECO:0000256" key="2">
    <source>
        <dbReference type="ARBA" id="ARBA00022741"/>
    </source>
</evidence>
<sequence>MKFEIKNLSCGYGKKLVVKEFSAELKDGEILCLLGPNGVGKTTVFKMILGFLKPFGGEILADERDFFALSDKERAKLVNYVPQAHTPPFAFKVLDVVLMGRSPFIGTFESPSANDVKIALQKLEILGISEFADKIYTDISGGERQMVLIARALAQEANAVMLDEPASNLDFGNQVKILKAVKELATNGHKIIMTSHFAEHAFYIDAKVALLKRDQSIIYGSASKAITDENLRLAYGADIRVVKNEIEGRSVYSCVPII</sequence>
<dbReference type="InterPro" id="IPR027417">
    <property type="entry name" value="P-loop_NTPase"/>
</dbReference>
<evidence type="ECO:0000259" key="4">
    <source>
        <dbReference type="PROSITE" id="PS50893"/>
    </source>
</evidence>
<name>C6RF66_9BACT</name>
<dbReference type="InterPro" id="IPR003593">
    <property type="entry name" value="AAA+_ATPase"/>
</dbReference>
<dbReference type="Pfam" id="PF00005">
    <property type="entry name" value="ABC_tran"/>
    <property type="match status" value="1"/>
</dbReference>
<evidence type="ECO:0000313" key="6">
    <source>
        <dbReference type="Proteomes" id="UP000003107"/>
    </source>
</evidence>
<dbReference type="InterPro" id="IPR003439">
    <property type="entry name" value="ABC_transporter-like_ATP-bd"/>
</dbReference>
<dbReference type="InterPro" id="IPR050153">
    <property type="entry name" value="Metal_Ion_Import_ABC"/>
</dbReference>
<dbReference type="PANTHER" id="PTHR42734:SF19">
    <property type="entry name" value="IRON COMPOUNDS ABC TRANSPORTER, ATP-BINDING PROTEIN"/>
    <property type="match status" value="1"/>
</dbReference>
<dbReference type="SMART" id="SM00382">
    <property type="entry name" value="AAA"/>
    <property type="match status" value="1"/>
</dbReference>
<protein>
    <submittedName>
        <fullName evidence="5">ABC transporter, ATP-binding protein</fullName>
    </submittedName>
</protein>
<dbReference type="OrthoDB" id="5515229at2"/>
<keyword evidence="3 5" id="KW-0067">ATP-binding</keyword>
<dbReference type="PROSITE" id="PS50893">
    <property type="entry name" value="ABC_TRANSPORTER_2"/>
    <property type="match status" value="1"/>
</dbReference>
<dbReference type="InterPro" id="IPR017871">
    <property type="entry name" value="ABC_transporter-like_CS"/>
</dbReference>
<keyword evidence="1" id="KW-0813">Transport</keyword>
<feature type="domain" description="ABC transporter" evidence="4">
    <location>
        <begin position="3"/>
        <end position="238"/>
    </location>
</feature>
<dbReference type="PROSITE" id="PS00211">
    <property type="entry name" value="ABC_TRANSPORTER_1"/>
    <property type="match status" value="1"/>
</dbReference>
<dbReference type="CDD" id="cd03214">
    <property type="entry name" value="ABC_Iron-Siderophores_B12_Hemin"/>
    <property type="match status" value="1"/>
</dbReference>
<dbReference type="eggNOG" id="COG1120">
    <property type="taxonomic scope" value="Bacteria"/>
</dbReference>
<dbReference type="STRING" id="553219.CAMSH0001_0371"/>
<dbReference type="AlphaFoldDB" id="C6RF66"/>
<dbReference type="EMBL" id="ACVQ01000017">
    <property type="protein sequence ID" value="EET79874.1"/>
    <property type="molecule type" value="Genomic_DNA"/>
</dbReference>
<keyword evidence="6" id="KW-1185">Reference proteome</keyword>
<gene>
    <name evidence="5" type="ORF">CAMSH0001_0371</name>
</gene>
<proteinExistence type="predicted"/>
<dbReference type="GeneID" id="60990383"/>
<dbReference type="FunFam" id="3.40.50.300:FF:000134">
    <property type="entry name" value="Iron-enterobactin ABC transporter ATP-binding protein"/>
    <property type="match status" value="1"/>
</dbReference>
<dbReference type="Gene3D" id="3.40.50.300">
    <property type="entry name" value="P-loop containing nucleotide triphosphate hydrolases"/>
    <property type="match status" value="1"/>
</dbReference>
<evidence type="ECO:0000256" key="3">
    <source>
        <dbReference type="ARBA" id="ARBA00022840"/>
    </source>
</evidence>
<organism evidence="5 6">
    <name type="scientific">Campylobacter showae RM3277</name>
    <dbReference type="NCBI Taxonomy" id="553219"/>
    <lineage>
        <taxon>Bacteria</taxon>
        <taxon>Pseudomonadati</taxon>
        <taxon>Campylobacterota</taxon>
        <taxon>Epsilonproteobacteria</taxon>
        <taxon>Campylobacterales</taxon>
        <taxon>Campylobacteraceae</taxon>
        <taxon>Campylobacter</taxon>
    </lineage>
</organism>
<dbReference type="PANTHER" id="PTHR42734">
    <property type="entry name" value="METAL TRANSPORT SYSTEM ATP-BINDING PROTEIN TM_0124-RELATED"/>
    <property type="match status" value="1"/>
</dbReference>
<dbReference type="RefSeq" id="WP_002947815.1">
    <property type="nucleotide sequence ID" value="NZ_ACVQ01000017.1"/>
</dbReference>